<evidence type="ECO:0000256" key="1">
    <source>
        <dbReference type="SAM" id="MobiDB-lite"/>
    </source>
</evidence>
<dbReference type="Proteomes" id="UP000094172">
    <property type="component" value="Unassembled WGS sequence"/>
</dbReference>
<evidence type="ECO:0000313" key="3">
    <source>
        <dbReference type="Proteomes" id="UP000094172"/>
    </source>
</evidence>
<keyword evidence="3" id="KW-1185">Reference proteome</keyword>
<dbReference type="EMBL" id="LPWE01000011">
    <property type="protein sequence ID" value="ODR95097.1"/>
    <property type="molecule type" value="Genomic_DNA"/>
</dbReference>
<reference evidence="2 3" key="1">
    <citation type="journal article" date="2016" name="Environ. Microbiol.">
        <title>New Methyloceanibacter diversity from North Sea sediments includes methanotroph containing solely the soluble methane monooxygenase.</title>
        <authorList>
            <person name="Vekeman B."/>
            <person name="Kerckhof F.M."/>
            <person name="Cremers G."/>
            <person name="de Vos P."/>
            <person name="Vandamme P."/>
            <person name="Boon N."/>
            <person name="Op den Camp H.J."/>
            <person name="Heylen K."/>
        </authorList>
    </citation>
    <scope>NUCLEOTIDE SEQUENCE [LARGE SCALE GENOMIC DNA]</scope>
    <source>
        <strain evidence="2 3">R-67176</strain>
    </source>
</reference>
<feature type="compositionally biased region" description="Low complexity" evidence="1">
    <location>
        <begin position="12"/>
        <end position="23"/>
    </location>
</feature>
<dbReference type="AlphaFoldDB" id="A0A1E3VNJ1"/>
<dbReference type="STRING" id="1774970.AUC70_05060"/>
<protein>
    <submittedName>
        <fullName evidence="2">Uncharacterized protein</fullName>
    </submittedName>
</protein>
<feature type="region of interest" description="Disordered" evidence="1">
    <location>
        <begin position="1"/>
        <end position="24"/>
    </location>
</feature>
<evidence type="ECO:0000313" key="2">
    <source>
        <dbReference type="EMBL" id="ODR95097.1"/>
    </source>
</evidence>
<accession>A0A1E3VNJ1</accession>
<feature type="compositionally biased region" description="Polar residues" evidence="1">
    <location>
        <begin position="1"/>
        <end position="11"/>
    </location>
</feature>
<proteinExistence type="predicted"/>
<sequence length="60" mass="6586">MINRMTANGIQPPTSSETDPSSSRMFADAYCPAARMPDPQVRRVFASLVDETTALLFVHS</sequence>
<comment type="caution">
    <text evidence="2">The sequence shown here is derived from an EMBL/GenBank/DDBJ whole genome shotgun (WGS) entry which is preliminary data.</text>
</comment>
<name>A0A1E3VNJ1_9HYPH</name>
<gene>
    <name evidence="2" type="ORF">AUC70_05060</name>
</gene>
<organism evidence="2 3">
    <name type="scientific">Methyloceanibacter stevinii</name>
    <dbReference type="NCBI Taxonomy" id="1774970"/>
    <lineage>
        <taxon>Bacteria</taxon>
        <taxon>Pseudomonadati</taxon>
        <taxon>Pseudomonadota</taxon>
        <taxon>Alphaproteobacteria</taxon>
        <taxon>Hyphomicrobiales</taxon>
        <taxon>Hyphomicrobiaceae</taxon>
        <taxon>Methyloceanibacter</taxon>
    </lineage>
</organism>